<evidence type="ECO:0000313" key="9">
    <source>
        <dbReference type="Proteomes" id="UP001055712"/>
    </source>
</evidence>
<feature type="compositionally biased region" description="Low complexity" evidence="5">
    <location>
        <begin position="918"/>
        <end position="952"/>
    </location>
</feature>
<feature type="compositionally biased region" description="Low complexity" evidence="5">
    <location>
        <begin position="976"/>
        <end position="1020"/>
    </location>
</feature>
<name>A0A9D4YTX2_CHLVU</name>
<evidence type="ECO:0000259" key="7">
    <source>
        <dbReference type="Pfam" id="PF13087"/>
    </source>
</evidence>
<dbReference type="Proteomes" id="UP001055712">
    <property type="component" value="Unassembled WGS sequence"/>
</dbReference>
<feature type="region of interest" description="Disordered" evidence="5">
    <location>
        <begin position="2496"/>
        <end position="2535"/>
    </location>
</feature>
<feature type="region of interest" description="Disordered" evidence="5">
    <location>
        <begin position="1255"/>
        <end position="1327"/>
    </location>
</feature>
<feature type="compositionally biased region" description="Low complexity" evidence="5">
    <location>
        <begin position="1090"/>
        <end position="1103"/>
    </location>
</feature>
<evidence type="ECO:0000256" key="5">
    <source>
        <dbReference type="SAM" id="MobiDB-lite"/>
    </source>
</evidence>
<feature type="compositionally biased region" description="Basic and acidic residues" evidence="5">
    <location>
        <begin position="2064"/>
        <end position="2073"/>
    </location>
</feature>
<feature type="region of interest" description="Disordered" evidence="5">
    <location>
        <begin position="416"/>
        <end position="447"/>
    </location>
</feature>
<feature type="domain" description="DNA2/NAM7 helicase-like C-terminal" evidence="7">
    <location>
        <begin position="2240"/>
        <end position="2462"/>
    </location>
</feature>
<feature type="compositionally biased region" description="Acidic residues" evidence="5">
    <location>
        <begin position="896"/>
        <end position="906"/>
    </location>
</feature>
<feature type="region of interest" description="Disordered" evidence="5">
    <location>
        <begin position="816"/>
        <end position="854"/>
    </location>
</feature>
<feature type="compositionally biased region" description="Low complexity" evidence="5">
    <location>
        <begin position="426"/>
        <end position="447"/>
    </location>
</feature>
<keyword evidence="1" id="KW-0547">Nucleotide-binding</keyword>
<dbReference type="InterPro" id="IPR045055">
    <property type="entry name" value="DNA2/NAM7-like"/>
</dbReference>
<dbReference type="SUPFAM" id="SSF52540">
    <property type="entry name" value="P-loop containing nucleoside triphosphate hydrolases"/>
    <property type="match status" value="1"/>
</dbReference>
<feature type="compositionally biased region" description="Low complexity" evidence="5">
    <location>
        <begin position="875"/>
        <end position="895"/>
    </location>
</feature>
<feature type="region of interest" description="Disordered" evidence="5">
    <location>
        <begin position="2002"/>
        <end position="2082"/>
    </location>
</feature>
<dbReference type="PANTHER" id="PTHR10887">
    <property type="entry name" value="DNA2/NAM7 HELICASE FAMILY"/>
    <property type="match status" value="1"/>
</dbReference>
<feature type="region of interest" description="Disordered" evidence="5">
    <location>
        <begin position="1511"/>
        <end position="1536"/>
    </location>
</feature>
<evidence type="ECO:0008006" key="10">
    <source>
        <dbReference type="Google" id="ProtNLM"/>
    </source>
</evidence>
<dbReference type="EMBL" id="SIDB01000011">
    <property type="protein sequence ID" value="KAI3425732.1"/>
    <property type="molecule type" value="Genomic_DNA"/>
</dbReference>
<feature type="region of interest" description="Disordered" evidence="5">
    <location>
        <begin position="875"/>
        <end position="952"/>
    </location>
</feature>
<dbReference type="Pfam" id="PF13086">
    <property type="entry name" value="AAA_11"/>
    <property type="match status" value="2"/>
</dbReference>
<feature type="compositionally biased region" description="Basic residues" evidence="5">
    <location>
        <begin position="2026"/>
        <end position="2042"/>
    </location>
</feature>
<protein>
    <recommendedName>
        <fullName evidence="10">DNA2/NAM7 helicase helicase domain-containing protein</fullName>
    </recommendedName>
</protein>
<evidence type="ECO:0000256" key="2">
    <source>
        <dbReference type="ARBA" id="ARBA00022801"/>
    </source>
</evidence>
<dbReference type="GO" id="GO:0005524">
    <property type="term" value="F:ATP binding"/>
    <property type="evidence" value="ECO:0007669"/>
    <property type="project" value="UniProtKB-KW"/>
</dbReference>
<feature type="compositionally biased region" description="Low complexity" evidence="5">
    <location>
        <begin position="1255"/>
        <end position="1275"/>
    </location>
</feature>
<feature type="compositionally biased region" description="Low complexity" evidence="5">
    <location>
        <begin position="1186"/>
        <end position="1207"/>
    </location>
</feature>
<dbReference type="InterPro" id="IPR041679">
    <property type="entry name" value="DNA2/NAM7-like_C"/>
</dbReference>
<keyword evidence="4" id="KW-0067">ATP-binding</keyword>
<dbReference type="GO" id="GO:0004386">
    <property type="term" value="F:helicase activity"/>
    <property type="evidence" value="ECO:0007669"/>
    <property type="project" value="UniProtKB-KW"/>
</dbReference>
<evidence type="ECO:0000256" key="1">
    <source>
        <dbReference type="ARBA" id="ARBA00022741"/>
    </source>
</evidence>
<keyword evidence="9" id="KW-1185">Reference proteome</keyword>
<reference evidence="8" key="1">
    <citation type="journal article" date="2019" name="Plant J.">
        <title>Chlorella vulgaris genome assembly and annotation reveals the molecular basis for metabolic acclimation to high light conditions.</title>
        <authorList>
            <person name="Cecchin M."/>
            <person name="Marcolungo L."/>
            <person name="Rossato M."/>
            <person name="Girolomoni L."/>
            <person name="Cosentino E."/>
            <person name="Cuine S."/>
            <person name="Li-Beisson Y."/>
            <person name="Delledonne M."/>
            <person name="Ballottari M."/>
        </authorList>
    </citation>
    <scope>NUCLEOTIDE SEQUENCE</scope>
    <source>
        <strain evidence="8">211/11P</strain>
    </source>
</reference>
<sequence>MAGSDAVSTEEQLVERLVQSDTAAEKAAWYADALSFLQAHGGEHWWCRHSQVTSGLAEVLQYHGEQPLVQSIWRQMATQLSACTDCVQAHHSFQEQVADECLDASAAPLLATMHALDCSRVAAALAGTAAAAAGGEEGVGADGSDPQPQLPAEAVTCLFEALGYDTLLEDKAVADGLAAVLCALSSRYELALTEPGSNQRYAGAYRILAHSDAKARGLAAATVRAWGPFPDADAVAVVLPTLSCWCSLLAGQPPGSFPDIPGRPRFRPTVLALWRALHGLLPLLEPEAAAAALQQLPLLADTVLAGIGGGASNGMRAAAHEAESCRAFAMNCWSHLVTCLGPDLFFYSSSGPAEVIQQLAAAARATTSERLHKAAAEAVAATLLHAGAAGGGDAVAALRHGLLFLLHDVPEAAAAVPDGTASTPLQSQQHQPGKPQQRAQQAQQPAQVQQPRVSQLIVAVAEARALHALLQLLRHSAAAAAAVFACAEYWLPTLCASLRPRGGVESSSTGSGSTAANSRRRAPELFAAADSAAQQLAAALLCGEASALVAACWAASSSIGSLPGMEHEAVAAVASAAGVQAGAWHCLPAVWHALEGGGGSSSSSSAANRNMSSSRRHRRFASTLLLATAAALAASTGAGSGRAGATAGLPAPAPVAAGAGFAASGLASSLARDIAKAQELVPSSLLRGYCLEADPEAPSSSAILVRRGPAYLSEQLQQAAASHLSLLVRSCQGGSSGSGTAAEAASWVADPKQWPSQLASAVAQLLTCSNMVLQAAAEQFALACTGQGSVAAAASLLAQLHPAAAPLLQPLLSGEARQGRQGTGNGSSNSFVRGQPRGQPRRSQPLPHGRLHSLPALSPLKAGAATGAVHAAPAADVARRTAAPAEPPAEAVPTPLDEDEDVDIVDLTDSPPRPFVPTQQAGTGQLGAAGQQQQAVQQQQQGQQGGPAARAARLPSAAAAAVAEAEDVPWFRVWPSKQSQQQQQEQKSQQKSQQRQSQQSQQSQQQQQEHKSQQQLQQLQPESSGKWRSSSLHGADKPRVPAAHGHSMPPLQQQRISQAEKASAPAIQRSKGAGHLADEQLVPELRKRAAVPPTATAASKAATAPMAAAAPAAPVRQLSAARQQQSTWKRQAEVDVDSLFPSVWPAKLPPGAATTHKGSRAGASAAATVAGAGAAARRQAAGSDAALAAGPGAGSEASVPPAAPARAGKSKGQRRSKEGSPGLLGVAAVKGQQDQGQGRRGSSAGGALVIPKRQLPQEPQQQQQQPQQQQQQQPPTARQWEVPARQPIPSRRPGDPVGGLEADSGGLMTGGGMTGLDDLKSGDGEDGGSLFVRQAVAELGRQANGGTSALDTAANTQQRLQPAHRRILRLAAPPASPTWNAPRVGGGGGGGGGGGSAAPASLFIERPRAAVWLERRAELGRTALAGGGGQRRQQGAAGAAAAAGAPKLTMDALQRQILAWEPGSILSGGGGGNTDDGLQGLQVPTRFSSLQQYTQVFSRLLLEEVRAHLQQAAEENPSAATICAASSGRSRSRSSGGGGWSEIAAALAAAGAVPMRLLDAQRQSELHVLQLEPTAAATAPPAAAMHGGTSAAAATAAAGGAGSGSAAAPRAPAAQSASQFSRSSGIRAEDLLLLVSRPAALPASAAAVADLPPAAVALAVVESVSQELPPEGRQQQGVAARRTKQLLLTMRVSLRSMGGGSSAVGGGNRLLVQQQLTSGTSWHAVRLMSLTPHLRQLAALVAVQQLPPLLLAELLSPGTTTPTAAAHSSASGAPQPKLRGLQPPLPAPLLSALQQQYNSSQQAAIAAAAAGGTPGGMVGSGGWGSAAQGSRRVVLVQGPPGTGKTSAILGMLSALLSSNARSRAAPAAPSARQEAPGQQTAAALAAHSRQHTAAARPAVRVLLCAQSNAAVDELCTRLAGKGAVARHGGQRQVSVVRFGPLEAVGSDAAAFHIDALAAGMAEADTGLGRAAGQSAQLGSRLQALRQAQRDLQQEIDACDSAAQLSRERKRRRQERAAERAAAAAERRRRHPDGAARGKRRRRDNGEDARSSMDTGSGSDGGSDASREEGELRGGAEGAGADSQASFDFISSPEARQALGPLLQRKKELGKEAAAAAAALGAATGAAAARRKELRAAVVAQCEVVATTLSSAGGELLQLMPRTAAPGGGTAGAGTAGTGSVGGAALQGFDAIICDEAAQALEPSTLIALQLLAPRGRLVLVGDPQQLPATVVSRAAAAAALAQSLFERLMQAGYPVCMLRQQYRMHPAIAAFPSSFFYGGRLVNDASVALPPSSGGKHTSAASAAGTAAVQAVGGGRYAPWHARTCFLPLAFWDCREGREAGGGGSSSVSNAEEAEVVYALYSGLMRQYRQDVGDVAVLTPYKAQLRLLKRTFKQHGGTAAVEAVHFATVDGYQGREADVVIFSCVRAHAAGASGGVGFLSDVRRMNVALTRARRSLWVIGHRSTLEGCEPWRELMQHCRQHRCLFPAKPPYAQLTEAAADRGGGGGRGGRRVEGSPERRRDRSPKQRQGQRHRRN</sequence>
<keyword evidence="2" id="KW-0378">Hydrolase</keyword>
<feature type="compositionally biased region" description="Low complexity" evidence="5">
    <location>
        <begin position="833"/>
        <end position="842"/>
    </location>
</feature>
<comment type="caution">
    <text evidence="8">The sequence shown here is derived from an EMBL/GenBank/DDBJ whole genome shotgun (WGS) entry which is preliminary data.</text>
</comment>
<dbReference type="OrthoDB" id="6513042at2759"/>
<feature type="region of interest" description="Disordered" evidence="5">
    <location>
        <begin position="1760"/>
        <end position="1781"/>
    </location>
</feature>
<proteinExistence type="predicted"/>
<dbReference type="FunFam" id="3.40.50.300:FF:000326">
    <property type="entry name" value="P-loop containing nucleoside triphosphate hydrolase"/>
    <property type="match status" value="1"/>
</dbReference>
<keyword evidence="3" id="KW-0347">Helicase</keyword>
<feature type="region of interest" description="Disordered" evidence="5">
    <location>
        <begin position="1374"/>
        <end position="1396"/>
    </location>
</feature>
<dbReference type="CDD" id="cd18808">
    <property type="entry name" value="SF1_C_Upf1"/>
    <property type="match status" value="1"/>
</dbReference>
<feature type="compositionally biased region" description="Basic and acidic residues" evidence="5">
    <location>
        <begin position="2510"/>
        <end position="2524"/>
    </location>
</feature>
<feature type="domain" description="DNA2/NAM7 helicase helicase" evidence="6">
    <location>
        <begin position="2184"/>
        <end position="2233"/>
    </location>
</feature>
<reference evidence="8" key="2">
    <citation type="submission" date="2020-11" db="EMBL/GenBank/DDBJ databases">
        <authorList>
            <person name="Cecchin M."/>
            <person name="Marcolungo L."/>
            <person name="Rossato M."/>
            <person name="Girolomoni L."/>
            <person name="Cosentino E."/>
            <person name="Cuine S."/>
            <person name="Li-Beisson Y."/>
            <person name="Delledonne M."/>
            <person name="Ballottari M."/>
        </authorList>
    </citation>
    <scope>NUCLEOTIDE SEQUENCE</scope>
    <source>
        <strain evidence="8">211/11P</strain>
        <tissue evidence="8">Whole cell</tissue>
    </source>
</reference>
<dbReference type="Gene3D" id="3.40.50.300">
    <property type="entry name" value="P-loop containing nucleotide triphosphate hydrolases"/>
    <property type="match status" value="2"/>
</dbReference>
<evidence type="ECO:0000259" key="6">
    <source>
        <dbReference type="Pfam" id="PF13086"/>
    </source>
</evidence>
<dbReference type="GO" id="GO:0005694">
    <property type="term" value="C:chromosome"/>
    <property type="evidence" value="ECO:0007669"/>
    <property type="project" value="UniProtKB-ARBA"/>
</dbReference>
<dbReference type="InterPro" id="IPR027417">
    <property type="entry name" value="P-loop_NTPase"/>
</dbReference>
<dbReference type="PANTHER" id="PTHR10887:SF495">
    <property type="entry name" value="HELICASE SENATAXIN ISOFORM X1-RELATED"/>
    <property type="match status" value="1"/>
</dbReference>
<feature type="region of interest" description="Disordered" evidence="5">
    <location>
        <begin position="975"/>
        <end position="1103"/>
    </location>
</feature>
<evidence type="ECO:0000256" key="3">
    <source>
        <dbReference type="ARBA" id="ARBA00022806"/>
    </source>
</evidence>
<evidence type="ECO:0000313" key="8">
    <source>
        <dbReference type="EMBL" id="KAI3425732.1"/>
    </source>
</evidence>
<feature type="compositionally biased region" description="Low complexity" evidence="5">
    <location>
        <begin position="1760"/>
        <end position="1776"/>
    </location>
</feature>
<accession>A0A9D4YTX2</accession>
<dbReference type="InterPro" id="IPR047187">
    <property type="entry name" value="SF1_C_Upf1"/>
</dbReference>
<organism evidence="8 9">
    <name type="scientific">Chlorella vulgaris</name>
    <name type="common">Green alga</name>
    <dbReference type="NCBI Taxonomy" id="3077"/>
    <lineage>
        <taxon>Eukaryota</taxon>
        <taxon>Viridiplantae</taxon>
        <taxon>Chlorophyta</taxon>
        <taxon>core chlorophytes</taxon>
        <taxon>Trebouxiophyceae</taxon>
        <taxon>Chlorellales</taxon>
        <taxon>Chlorellaceae</taxon>
        <taxon>Chlorella clade</taxon>
        <taxon>Chlorella</taxon>
    </lineage>
</organism>
<feature type="domain" description="DNA2/NAM7 helicase helicase" evidence="6">
    <location>
        <begin position="1798"/>
        <end position="2159"/>
    </location>
</feature>
<feature type="region of interest" description="Disordered" evidence="5">
    <location>
        <begin position="1186"/>
        <end position="1221"/>
    </location>
</feature>
<gene>
    <name evidence="8" type="ORF">D9Q98_007708</name>
</gene>
<evidence type="ECO:0000256" key="4">
    <source>
        <dbReference type="ARBA" id="ARBA00022840"/>
    </source>
</evidence>
<dbReference type="InterPro" id="IPR041677">
    <property type="entry name" value="DNA2/NAM7_AAA_11"/>
</dbReference>
<dbReference type="GO" id="GO:0016787">
    <property type="term" value="F:hydrolase activity"/>
    <property type="evidence" value="ECO:0007669"/>
    <property type="project" value="UniProtKB-KW"/>
</dbReference>
<feature type="compositionally biased region" description="Polar residues" evidence="5">
    <location>
        <begin position="1021"/>
        <end position="1032"/>
    </location>
</feature>
<feature type="compositionally biased region" description="Gly residues" evidence="5">
    <location>
        <begin position="1384"/>
        <end position="1396"/>
    </location>
</feature>
<dbReference type="Pfam" id="PF13087">
    <property type="entry name" value="AAA_12"/>
    <property type="match status" value="1"/>
</dbReference>